<dbReference type="PANTHER" id="PTHR48111">
    <property type="entry name" value="REGULATOR OF RPOS"/>
    <property type="match status" value="1"/>
</dbReference>
<dbReference type="GO" id="GO:0006355">
    <property type="term" value="P:regulation of DNA-templated transcription"/>
    <property type="evidence" value="ECO:0007669"/>
    <property type="project" value="InterPro"/>
</dbReference>
<keyword evidence="6" id="KW-0804">Transcription</keyword>
<comment type="function">
    <text evidence="7">May play the central regulatory role in sporulation. It may be an element of the effector pathway responsible for the activation of sporulation genes in response to nutritional stress. Spo0A may act in concert with spo0H (a sigma factor) to control the expression of some genes that are critical to the sporulation process.</text>
</comment>
<keyword evidence="4" id="KW-0805">Transcription regulation</keyword>
<accession>A0A1K1NEN4</accession>
<dbReference type="GO" id="GO:0000976">
    <property type="term" value="F:transcription cis-regulatory region binding"/>
    <property type="evidence" value="ECO:0007669"/>
    <property type="project" value="TreeGrafter"/>
</dbReference>
<feature type="domain" description="Response regulatory" evidence="10">
    <location>
        <begin position="8"/>
        <end position="121"/>
    </location>
</feature>
<dbReference type="PROSITE" id="PS51755">
    <property type="entry name" value="OMPR_PHOB"/>
    <property type="match status" value="1"/>
</dbReference>
<dbReference type="CDD" id="cd17574">
    <property type="entry name" value="REC_OmpR"/>
    <property type="match status" value="1"/>
</dbReference>
<dbReference type="GO" id="GO:0032993">
    <property type="term" value="C:protein-DNA complex"/>
    <property type="evidence" value="ECO:0007669"/>
    <property type="project" value="TreeGrafter"/>
</dbReference>
<evidence type="ECO:0000313" key="12">
    <source>
        <dbReference type="EMBL" id="SFW33906.1"/>
    </source>
</evidence>
<evidence type="ECO:0000256" key="7">
    <source>
        <dbReference type="ARBA" id="ARBA00024867"/>
    </source>
</evidence>
<dbReference type="SUPFAM" id="SSF46894">
    <property type="entry name" value="C-terminal effector domain of the bipartite response regulators"/>
    <property type="match status" value="1"/>
</dbReference>
<gene>
    <name evidence="12" type="ORF">SAMN02910280_1934</name>
</gene>
<feature type="modified residue" description="4-aspartylphosphate" evidence="8">
    <location>
        <position position="57"/>
    </location>
</feature>
<dbReference type="EMBL" id="FPIP01000004">
    <property type="protein sequence ID" value="SFW33906.1"/>
    <property type="molecule type" value="Genomic_DNA"/>
</dbReference>
<dbReference type="FunFam" id="1.10.10.10:FF:000018">
    <property type="entry name" value="DNA-binding response regulator ResD"/>
    <property type="match status" value="1"/>
</dbReference>
<dbReference type="FunFam" id="3.40.50.2300:FF:000001">
    <property type="entry name" value="DNA-binding response regulator PhoB"/>
    <property type="match status" value="1"/>
</dbReference>
<evidence type="ECO:0000256" key="4">
    <source>
        <dbReference type="ARBA" id="ARBA00023015"/>
    </source>
</evidence>
<dbReference type="RefSeq" id="WP_072300201.1">
    <property type="nucleotide sequence ID" value="NZ_CAMIZA010000065.1"/>
</dbReference>
<dbReference type="Gene3D" id="6.10.250.690">
    <property type="match status" value="1"/>
</dbReference>
<evidence type="ECO:0000259" key="10">
    <source>
        <dbReference type="PROSITE" id="PS50110"/>
    </source>
</evidence>
<dbReference type="GO" id="GO:0000156">
    <property type="term" value="F:phosphorelay response regulator activity"/>
    <property type="evidence" value="ECO:0007669"/>
    <property type="project" value="TreeGrafter"/>
</dbReference>
<evidence type="ECO:0000256" key="1">
    <source>
        <dbReference type="ARBA" id="ARBA00018672"/>
    </source>
</evidence>
<dbReference type="SUPFAM" id="SSF52172">
    <property type="entry name" value="CheY-like"/>
    <property type="match status" value="1"/>
</dbReference>
<feature type="domain" description="OmpR/PhoB-type" evidence="11">
    <location>
        <begin position="136"/>
        <end position="235"/>
    </location>
</feature>
<evidence type="ECO:0000256" key="3">
    <source>
        <dbReference type="ARBA" id="ARBA00023012"/>
    </source>
</evidence>
<reference evidence="12 13" key="1">
    <citation type="submission" date="2016-11" db="EMBL/GenBank/DDBJ databases">
        <authorList>
            <person name="Jaros S."/>
            <person name="Januszkiewicz K."/>
            <person name="Wedrychowicz H."/>
        </authorList>
    </citation>
    <scope>NUCLEOTIDE SEQUENCE [LARGE SCALE GENOMIC DNA]</scope>
    <source>
        <strain evidence="12 13">YL228</strain>
    </source>
</reference>
<evidence type="ECO:0000256" key="2">
    <source>
        <dbReference type="ARBA" id="ARBA00022553"/>
    </source>
</evidence>
<dbReference type="InterPro" id="IPR011006">
    <property type="entry name" value="CheY-like_superfamily"/>
</dbReference>
<dbReference type="InterPro" id="IPR001789">
    <property type="entry name" value="Sig_transdc_resp-reg_receiver"/>
</dbReference>
<organism evidence="12 13">
    <name type="scientific">Ruminococcus flavefaciens</name>
    <dbReference type="NCBI Taxonomy" id="1265"/>
    <lineage>
        <taxon>Bacteria</taxon>
        <taxon>Bacillati</taxon>
        <taxon>Bacillota</taxon>
        <taxon>Clostridia</taxon>
        <taxon>Eubacteriales</taxon>
        <taxon>Oscillospiraceae</taxon>
        <taxon>Ruminococcus</taxon>
    </lineage>
</organism>
<dbReference type="InterPro" id="IPR001867">
    <property type="entry name" value="OmpR/PhoB-type_DNA-bd"/>
</dbReference>
<dbReference type="Proteomes" id="UP000183461">
    <property type="component" value="Unassembled WGS sequence"/>
</dbReference>
<dbReference type="Pfam" id="PF00486">
    <property type="entry name" value="Trans_reg_C"/>
    <property type="match status" value="1"/>
</dbReference>
<keyword evidence="3" id="KW-0902">Two-component regulatory system</keyword>
<dbReference type="CDD" id="cd00383">
    <property type="entry name" value="trans_reg_C"/>
    <property type="match status" value="1"/>
</dbReference>
<dbReference type="InterPro" id="IPR039420">
    <property type="entry name" value="WalR-like"/>
</dbReference>
<protein>
    <recommendedName>
        <fullName evidence="1">Stage 0 sporulation protein A homolog</fullName>
    </recommendedName>
</protein>
<evidence type="ECO:0000259" key="11">
    <source>
        <dbReference type="PROSITE" id="PS51755"/>
    </source>
</evidence>
<dbReference type="GO" id="GO:0005829">
    <property type="term" value="C:cytosol"/>
    <property type="evidence" value="ECO:0007669"/>
    <property type="project" value="TreeGrafter"/>
</dbReference>
<evidence type="ECO:0000256" key="6">
    <source>
        <dbReference type="ARBA" id="ARBA00023163"/>
    </source>
</evidence>
<dbReference type="InterPro" id="IPR036388">
    <property type="entry name" value="WH-like_DNA-bd_sf"/>
</dbReference>
<dbReference type="SMART" id="SM00862">
    <property type="entry name" value="Trans_reg_C"/>
    <property type="match status" value="1"/>
</dbReference>
<feature type="DNA-binding region" description="OmpR/PhoB-type" evidence="9">
    <location>
        <begin position="136"/>
        <end position="235"/>
    </location>
</feature>
<name>A0A1K1NEN4_RUMFL</name>
<evidence type="ECO:0000256" key="8">
    <source>
        <dbReference type="PROSITE-ProRule" id="PRU00169"/>
    </source>
</evidence>
<dbReference type="PROSITE" id="PS50110">
    <property type="entry name" value="RESPONSE_REGULATORY"/>
    <property type="match status" value="1"/>
</dbReference>
<keyword evidence="2 8" id="KW-0597">Phosphoprotein</keyword>
<dbReference type="AlphaFoldDB" id="A0A1K1NEN4"/>
<evidence type="ECO:0000256" key="9">
    <source>
        <dbReference type="PROSITE-ProRule" id="PRU01091"/>
    </source>
</evidence>
<keyword evidence="5 9" id="KW-0238">DNA-binding</keyword>
<evidence type="ECO:0000256" key="5">
    <source>
        <dbReference type="ARBA" id="ARBA00023125"/>
    </source>
</evidence>
<dbReference type="Gene3D" id="3.40.50.2300">
    <property type="match status" value="1"/>
</dbReference>
<proteinExistence type="predicted"/>
<sequence length="236" mass="26550">MINIENSSILVVDDDHDIVNAIATLLSREGYRIYKAYNGLEAIDSLMQNDIQLILIDVMMPKLDGLSAMMKIRDTKNIPIIVLSAKSEDSDKILGLSMGADDYITKPYNPMELVARVNSNLRRYLSLGAADSVQKGNVVRIGGLVLDRDAKQLSVDGSPVKLTATEYKITELLMSNAGRIFSAEEIYSRVWNEDSYSIENTVMVHIRHIREKIEINPSEPRYLKVVWGIGYKVEKQ</sequence>
<evidence type="ECO:0000313" key="13">
    <source>
        <dbReference type="Proteomes" id="UP000183461"/>
    </source>
</evidence>
<dbReference type="SMART" id="SM00448">
    <property type="entry name" value="REC"/>
    <property type="match status" value="1"/>
</dbReference>
<dbReference type="InterPro" id="IPR016032">
    <property type="entry name" value="Sig_transdc_resp-reg_C-effctor"/>
</dbReference>
<dbReference type="Gene3D" id="1.10.10.10">
    <property type="entry name" value="Winged helix-like DNA-binding domain superfamily/Winged helix DNA-binding domain"/>
    <property type="match status" value="1"/>
</dbReference>
<dbReference type="PANTHER" id="PTHR48111:SF2">
    <property type="entry name" value="RESPONSE REGULATOR SAER"/>
    <property type="match status" value="1"/>
</dbReference>
<dbReference type="Pfam" id="PF00072">
    <property type="entry name" value="Response_reg"/>
    <property type="match status" value="1"/>
</dbReference>